<sequence length="193" mass="20644">MSSTTSVCFTALAITVSAFLLAGCQSTGPRSDEREVPAPTEASTDTPTRATEPSEAPTATEAAQSSYTDPSKADTYCTAIEDLVTLNKEASKEDESTTVTELGTRLDLLVSGTKNISELAPNDDAEHAWQAMSDDYQKAADLYKSSGNQVSNTDFLLLLSEATTTANTTYRHQSEQVEQNCGVDITQLIGEEK</sequence>
<evidence type="ECO:0000256" key="1">
    <source>
        <dbReference type="SAM" id="MobiDB-lite"/>
    </source>
</evidence>
<feature type="signal peptide" evidence="2">
    <location>
        <begin position="1"/>
        <end position="22"/>
    </location>
</feature>
<dbReference type="Proteomes" id="UP000632322">
    <property type="component" value="Unassembled WGS sequence"/>
</dbReference>
<feature type="region of interest" description="Disordered" evidence="1">
    <location>
        <begin position="26"/>
        <end position="72"/>
    </location>
</feature>
<organism evidence="3 4">
    <name type="scientific">Brevibacterium sediminis</name>
    <dbReference type="NCBI Taxonomy" id="1857024"/>
    <lineage>
        <taxon>Bacteria</taxon>
        <taxon>Bacillati</taxon>
        <taxon>Actinomycetota</taxon>
        <taxon>Actinomycetes</taxon>
        <taxon>Micrococcales</taxon>
        <taxon>Brevibacteriaceae</taxon>
        <taxon>Brevibacterium</taxon>
    </lineage>
</organism>
<evidence type="ECO:0000313" key="3">
    <source>
        <dbReference type="EMBL" id="GGC51120.1"/>
    </source>
</evidence>
<name>A0ABQ1N4R7_9MICO</name>
<comment type="caution">
    <text evidence="3">The sequence shown here is derived from an EMBL/GenBank/DDBJ whole genome shotgun (WGS) entry which is preliminary data.</text>
</comment>
<evidence type="ECO:0000313" key="4">
    <source>
        <dbReference type="Proteomes" id="UP000632322"/>
    </source>
</evidence>
<dbReference type="RefSeq" id="WP_181272567.1">
    <property type="nucleotide sequence ID" value="NZ_BMJG01000030.1"/>
</dbReference>
<proteinExistence type="predicted"/>
<keyword evidence="2" id="KW-0732">Signal</keyword>
<evidence type="ECO:0008006" key="5">
    <source>
        <dbReference type="Google" id="ProtNLM"/>
    </source>
</evidence>
<evidence type="ECO:0000256" key="2">
    <source>
        <dbReference type="SAM" id="SignalP"/>
    </source>
</evidence>
<accession>A0ABQ1N4R7</accession>
<reference evidence="4" key="1">
    <citation type="journal article" date="2019" name="Int. J. Syst. Evol. Microbiol.">
        <title>The Global Catalogue of Microorganisms (GCM) 10K type strain sequencing project: providing services to taxonomists for standard genome sequencing and annotation.</title>
        <authorList>
            <consortium name="The Broad Institute Genomics Platform"/>
            <consortium name="The Broad Institute Genome Sequencing Center for Infectious Disease"/>
            <person name="Wu L."/>
            <person name="Ma J."/>
        </authorList>
    </citation>
    <scope>NUCLEOTIDE SEQUENCE [LARGE SCALE GENOMIC DNA]</scope>
    <source>
        <strain evidence="4">CGMCC 1.15472</strain>
    </source>
</reference>
<gene>
    <name evidence="3" type="ORF">GCM10010974_36520</name>
</gene>
<feature type="chain" id="PRO_5046651885" description="Lipoprotein" evidence="2">
    <location>
        <begin position="23"/>
        <end position="193"/>
    </location>
</feature>
<protein>
    <recommendedName>
        <fullName evidence="5">Lipoprotein</fullName>
    </recommendedName>
</protein>
<keyword evidence="4" id="KW-1185">Reference proteome</keyword>
<dbReference type="EMBL" id="BMJG01000030">
    <property type="protein sequence ID" value="GGC51120.1"/>
    <property type="molecule type" value="Genomic_DNA"/>
</dbReference>
<feature type="compositionally biased region" description="Low complexity" evidence="1">
    <location>
        <begin position="46"/>
        <end position="66"/>
    </location>
</feature>